<evidence type="ECO:0000313" key="4">
    <source>
        <dbReference type="Proteomes" id="UP001178507"/>
    </source>
</evidence>
<sequence length="470" mass="52214">MTLALALLALLSSVRADSVRRQLRVTSQGEIQAAGADDAELISLLRKSKDLCPKGDRRCLAILTELRRALWPRIQAETGWTGAAWWPTAIDGEEFVGQVSECAGGSRKLYFRHIWKAAGQTIFRNLEKVSTPVVQAGAQYEEFCRDFQASRNHSLITSFTFVRDPLVRFISGYAEIEHRMEQGQEAYQHLKLSLGKYSRGSSDRGKAFFEEFLRNAINYDGHVKPQSEFLAPVAGCGVPLDFIGRTERFAQDWRKLLAALHCDIATLPFDSSLGFMSCPCRGLHPNDNQDKTALQQGALSLFKVASDSHMAMEAAMAENGGAYLRGLCWLLLPDFAILDYDLPEGCREGSLLTLLQSVRQWQLQPGSVADSPPTPAPSAAEKRPTAERSEVARREQARREEPKPQAQAGAISHSPVSEEAKTRLAQQLRRKIMAEELKRKAQEDAQRAARIAEASRVAVQSHIRTHGTDD</sequence>
<protein>
    <submittedName>
        <fullName evidence="3">Uncharacterized protein</fullName>
    </submittedName>
</protein>
<dbReference type="GO" id="GO:0008146">
    <property type="term" value="F:sulfotransferase activity"/>
    <property type="evidence" value="ECO:0007669"/>
    <property type="project" value="InterPro"/>
</dbReference>
<evidence type="ECO:0000313" key="3">
    <source>
        <dbReference type="EMBL" id="CAJ1401287.1"/>
    </source>
</evidence>
<dbReference type="GO" id="GO:0016020">
    <property type="term" value="C:membrane"/>
    <property type="evidence" value="ECO:0007669"/>
    <property type="project" value="InterPro"/>
</dbReference>
<dbReference type="Proteomes" id="UP001178507">
    <property type="component" value="Unassembled WGS sequence"/>
</dbReference>
<keyword evidence="4" id="KW-1185">Reference proteome</keyword>
<dbReference type="InterPro" id="IPR005331">
    <property type="entry name" value="Sulfotransferase"/>
</dbReference>
<dbReference type="Pfam" id="PF03567">
    <property type="entry name" value="Sulfotransfer_2"/>
    <property type="match status" value="1"/>
</dbReference>
<dbReference type="EMBL" id="CAUJNA010003407">
    <property type="protein sequence ID" value="CAJ1401287.1"/>
    <property type="molecule type" value="Genomic_DNA"/>
</dbReference>
<name>A0AA36NBN3_9DINO</name>
<evidence type="ECO:0000256" key="1">
    <source>
        <dbReference type="SAM" id="MobiDB-lite"/>
    </source>
</evidence>
<dbReference type="AlphaFoldDB" id="A0AA36NBN3"/>
<keyword evidence="2" id="KW-0732">Signal</keyword>
<feature type="region of interest" description="Disordered" evidence="1">
    <location>
        <begin position="365"/>
        <end position="427"/>
    </location>
</feature>
<reference evidence="3" key="1">
    <citation type="submission" date="2023-08" db="EMBL/GenBank/DDBJ databases">
        <authorList>
            <person name="Chen Y."/>
            <person name="Shah S."/>
            <person name="Dougan E. K."/>
            <person name="Thang M."/>
            <person name="Chan C."/>
        </authorList>
    </citation>
    <scope>NUCLEOTIDE SEQUENCE</scope>
</reference>
<proteinExistence type="predicted"/>
<feature type="signal peptide" evidence="2">
    <location>
        <begin position="1"/>
        <end position="16"/>
    </location>
</feature>
<gene>
    <name evidence="3" type="ORF">EVOR1521_LOCUS24466</name>
</gene>
<feature type="compositionally biased region" description="Basic and acidic residues" evidence="1">
    <location>
        <begin position="380"/>
        <end position="403"/>
    </location>
</feature>
<organism evidence="3 4">
    <name type="scientific">Effrenium voratum</name>
    <dbReference type="NCBI Taxonomy" id="2562239"/>
    <lineage>
        <taxon>Eukaryota</taxon>
        <taxon>Sar</taxon>
        <taxon>Alveolata</taxon>
        <taxon>Dinophyceae</taxon>
        <taxon>Suessiales</taxon>
        <taxon>Symbiodiniaceae</taxon>
        <taxon>Effrenium</taxon>
    </lineage>
</organism>
<feature type="chain" id="PRO_5041330791" evidence="2">
    <location>
        <begin position="17"/>
        <end position="470"/>
    </location>
</feature>
<comment type="caution">
    <text evidence="3">The sequence shown here is derived from an EMBL/GenBank/DDBJ whole genome shotgun (WGS) entry which is preliminary data.</text>
</comment>
<evidence type="ECO:0000256" key="2">
    <source>
        <dbReference type="SAM" id="SignalP"/>
    </source>
</evidence>
<accession>A0AA36NBN3</accession>